<dbReference type="GO" id="GO:0140664">
    <property type="term" value="F:ATP-dependent DNA damage sensor activity"/>
    <property type="evidence" value="ECO:0007669"/>
    <property type="project" value="InterPro"/>
</dbReference>
<organism evidence="2 3">
    <name type="scientific">Cyphellophora attinorum</name>
    <dbReference type="NCBI Taxonomy" id="1664694"/>
    <lineage>
        <taxon>Eukaryota</taxon>
        <taxon>Fungi</taxon>
        <taxon>Dikarya</taxon>
        <taxon>Ascomycota</taxon>
        <taxon>Pezizomycotina</taxon>
        <taxon>Eurotiomycetes</taxon>
        <taxon>Chaetothyriomycetidae</taxon>
        <taxon>Chaetothyriales</taxon>
        <taxon>Cyphellophoraceae</taxon>
        <taxon>Cyphellophora</taxon>
    </lineage>
</organism>
<dbReference type="PANTHER" id="PTHR10073">
    <property type="entry name" value="DNA MISMATCH REPAIR PROTEIN MLH, PMS, MUTL"/>
    <property type="match status" value="1"/>
</dbReference>
<dbReference type="InterPro" id="IPR036890">
    <property type="entry name" value="HATPase_C_sf"/>
</dbReference>
<dbReference type="VEuPathDB" id="FungiDB:AB675_450"/>
<dbReference type="RefSeq" id="XP_018005563.1">
    <property type="nucleotide sequence ID" value="XM_018144652.1"/>
</dbReference>
<dbReference type="InterPro" id="IPR038973">
    <property type="entry name" value="MutL/Mlh/Pms-like"/>
</dbReference>
<comment type="similarity">
    <text evidence="1">Belongs to the DNA mismatch repair MutL/HexB family.</text>
</comment>
<reference evidence="2 3" key="1">
    <citation type="submission" date="2015-06" db="EMBL/GenBank/DDBJ databases">
        <title>Draft genome of the ant-associated black yeast Phialophora attae CBS 131958.</title>
        <authorList>
            <person name="Moreno L.F."/>
            <person name="Stielow B.J."/>
            <person name="de Hoog S."/>
            <person name="Vicente V.A."/>
            <person name="Weiss V.A."/>
            <person name="de Vries M."/>
            <person name="Cruz L.M."/>
            <person name="Souza E.M."/>
        </authorList>
    </citation>
    <scope>NUCLEOTIDE SEQUENCE [LARGE SCALE GENOMIC DNA]</scope>
    <source>
        <strain evidence="2 3">CBS 131958</strain>
    </source>
</reference>
<sequence>MSSVASSIQPLPDHVRSQITSTIEIRSLLDVAEHLFRNSLDANARVVRVQIDFEKGYCSVTDDGDGIEATEYQPGSFLAQEHCKAFFDLINDIFETSGFENDTVVEDAKWAELPRERFARHPGTKQRQSSSERVDRWSAFYLRIDRHDDQAASDALQNNLSFDNGSEMQQIIALLGLLLKRSLGRRRPTIVQDVSQSLARESPDKVKAELFDSFKRTKSAFPTSDIGLADGLPFVRDMRPSKTNVFEADVELLLADIELDEDLFVCSASTDDGAKATSQSPGLEGQAASDTVCWTNPKTGKLVRYNDNSFVVDTLGHDVQVSESEHECCDHEPRKSHRRWQQPAIDRKALAQRLKKWPSQTFASRTHNVLDTITFDGEEAPPQLLADQQWVDEDMVAQDLAKLGSYAKSTRNSS</sequence>
<evidence type="ECO:0000313" key="2">
    <source>
        <dbReference type="EMBL" id="KPI45600.1"/>
    </source>
</evidence>
<dbReference type="AlphaFoldDB" id="A0A0N1HXZ9"/>
<dbReference type="STRING" id="1664694.A0A0N1HXZ9"/>
<name>A0A0N1HXZ9_9EURO</name>
<evidence type="ECO:0000313" key="3">
    <source>
        <dbReference type="Proteomes" id="UP000038010"/>
    </source>
</evidence>
<dbReference type="Gene3D" id="3.30.565.10">
    <property type="entry name" value="Histidine kinase-like ATPase, C-terminal domain"/>
    <property type="match status" value="1"/>
</dbReference>
<dbReference type="Pfam" id="PF13589">
    <property type="entry name" value="HATPase_c_3"/>
    <property type="match status" value="1"/>
</dbReference>
<dbReference type="EMBL" id="LFJN01000001">
    <property type="protein sequence ID" value="KPI45600.1"/>
    <property type="molecule type" value="Genomic_DNA"/>
</dbReference>
<dbReference type="GeneID" id="28736521"/>
<accession>A0A0N1HXZ9</accession>
<dbReference type="Proteomes" id="UP000038010">
    <property type="component" value="Unassembled WGS sequence"/>
</dbReference>
<gene>
    <name evidence="2" type="ORF">AB675_450</name>
</gene>
<dbReference type="PANTHER" id="PTHR10073:SF47">
    <property type="entry name" value="DNA MISMATCH REPAIR PROTEIN MLH3"/>
    <property type="match status" value="1"/>
</dbReference>
<keyword evidence="3" id="KW-1185">Reference proteome</keyword>
<proteinExistence type="inferred from homology"/>
<dbReference type="GO" id="GO:0016887">
    <property type="term" value="F:ATP hydrolysis activity"/>
    <property type="evidence" value="ECO:0007669"/>
    <property type="project" value="InterPro"/>
</dbReference>
<dbReference type="OrthoDB" id="429932at2759"/>
<dbReference type="SUPFAM" id="SSF55874">
    <property type="entry name" value="ATPase domain of HSP90 chaperone/DNA topoisomerase II/histidine kinase"/>
    <property type="match status" value="1"/>
</dbReference>
<comment type="caution">
    <text evidence="2">The sequence shown here is derived from an EMBL/GenBank/DDBJ whole genome shotgun (WGS) entry which is preliminary data.</text>
</comment>
<dbReference type="GO" id="GO:0006298">
    <property type="term" value="P:mismatch repair"/>
    <property type="evidence" value="ECO:0007669"/>
    <property type="project" value="InterPro"/>
</dbReference>
<evidence type="ECO:0000256" key="1">
    <source>
        <dbReference type="ARBA" id="ARBA00006082"/>
    </source>
</evidence>
<dbReference type="GO" id="GO:0032300">
    <property type="term" value="C:mismatch repair complex"/>
    <property type="evidence" value="ECO:0007669"/>
    <property type="project" value="InterPro"/>
</dbReference>
<protein>
    <submittedName>
        <fullName evidence="2">Uncharacterized protein</fullName>
    </submittedName>
</protein>